<dbReference type="RefSeq" id="WP_125056676.1">
    <property type="nucleotide sequence ID" value="NZ_BHZD01000001.1"/>
</dbReference>
<dbReference type="Proteomes" id="UP000286746">
    <property type="component" value="Unassembled WGS sequence"/>
</dbReference>
<accession>A0A401WAF2</accession>
<reference evidence="3 4" key="1">
    <citation type="submission" date="2018-11" db="EMBL/GenBank/DDBJ databases">
        <title>Whole genome sequence of Streptomyces paromomycinus NBRC 15454(T).</title>
        <authorList>
            <person name="Komaki H."/>
            <person name="Tamura T."/>
        </authorList>
    </citation>
    <scope>NUCLEOTIDE SEQUENCE [LARGE SCALE GENOMIC DNA]</scope>
    <source>
        <strain evidence="3 4">NBRC 15454</strain>
    </source>
</reference>
<feature type="domain" description="DUF4429" evidence="2">
    <location>
        <begin position="11"/>
        <end position="105"/>
    </location>
</feature>
<dbReference type="InterPro" id="IPR027860">
    <property type="entry name" value="DUF4429"/>
</dbReference>
<evidence type="ECO:0000313" key="4">
    <source>
        <dbReference type="Proteomes" id="UP000286746"/>
    </source>
</evidence>
<keyword evidence="4" id="KW-1185">Reference proteome</keyword>
<proteinExistence type="predicted"/>
<evidence type="ECO:0000259" key="1">
    <source>
        <dbReference type="Pfam" id="PF09851"/>
    </source>
</evidence>
<feature type="domain" description="SHOCT" evidence="1">
    <location>
        <begin position="275"/>
        <end position="301"/>
    </location>
</feature>
<gene>
    <name evidence="3" type="ORF">GKJPGBOP_06019</name>
</gene>
<dbReference type="InterPro" id="IPR018649">
    <property type="entry name" value="SHOCT"/>
</dbReference>
<dbReference type="AlphaFoldDB" id="A0A401WAF2"/>
<comment type="caution">
    <text evidence="3">The sequence shown here is derived from an EMBL/GenBank/DDBJ whole genome shotgun (WGS) entry which is preliminary data.</text>
</comment>
<evidence type="ECO:0008006" key="5">
    <source>
        <dbReference type="Google" id="ProtNLM"/>
    </source>
</evidence>
<organism evidence="3 4">
    <name type="scientific">Streptomyces paromomycinus</name>
    <name type="common">Streptomyces rimosus subsp. paromomycinus</name>
    <dbReference type="NCBI Taxonomy" id="92743"/>
    <lineage>
        <taxon>Bacteria</taxon>
        <taxon>Bacillati</taxon>
        <taxon>Actinomycetota</taxon>
        <taxon>Actinomycetes</taxon>
        <taxon>Kitasatosporales</taxon>
        <taxon>Streptomycetaceae</taxon>
        <taxon>Streptomyces</taxon>
    </lineage>
</organism>
<dbReference type="EMBL" id="BHZD01000001">
    <property type="protein sequence ID" value="GCD46271.1"/>
    <property type="molecule type" value="Genomic_DNA"/>
</dbReference>
<dbReference type="Pfam" id="PF09851">
    <property type="entry name" value="SHOCT"/>
    <property type="match status" value="1"/>
</dbReference>
<name>A0A401WAF2_STREY</name>
<dbReference type="Pfam" id="PF14472">
    <property type="entry name" value="DUF4429"/>
    <property type="match status" value="2"/>
</dbReference>
<evidence type="ECO:0000259" key="2">
    <source>
        <dbReference type="Pfam" id="PF14472"/>
    </source>
</evidence>
<feature type="domain" description="DUF4429" evidence="2">
    <location>
        <begin position="139"/>
        <end position="226"/>
    </location>
</feature>
<evidence type="ECO:0000313" key="3">
    <source>
        <dbReference type="EMBL" id="GCD46271.1"/>
    </source>
</evidence>
<protein>
    <recommendedName>
        <fullName evidence="5">Tat pathway signal sequence domain protein</fullName>
    </recommendedName>
</protein>
<sequence>MAELMVRDGTWSFDGDRVWIVPGQERSVHRLRQDLGETSVPLEALAGIAYEPARKGGRLRLRLRDGADPLLHVTGGSLPDDANPYQVSVDPDRTGVAEYFADEVRQSLLLDQVVTGPTDRYLLPGPAVPLSAAGVDGVATFDGERVRIDWRWTTSESKKHAGARDFALADLAGVDWRPASGLESGYLRFRPKGVTAKLKPEHDPNAIELWGFKKESGRTALLAAAVAARLPHPSGGSAPTAAAPVAAAQPVPSLKAAADPGPQGGGQDADVLLRRLRELGELHRDGILTAEEFAAAKAAVLKNFHGAG</sequence>